<comment type="similarity">
    <text evidence="1">Belongs to the UPF0065 (bug) family.</text>
</comment>
<dbReference type="InterPro" id="IPR042100">
    <property type="entry name" value="Bug_dom1"/>
</dbReference>
<dbReference type="PANTHER" id="PTHR42928">
    <property type="entry name" value="TRICARBOXYLATE-BINDING PROTEIN"/>
    <property type="match status" value="1"/>
</dbReference>
<protein>
    <submittedName>
        <fullName evidence="3">Tripartite-type tricarboxylate transporter receptor subunit TctC</fullName>
    </submittedName>
</protein>
<feature type="chain" id="PRO_5043936533" evidence="2">
    <location>
        <begin position="22"/>
        <end position="323"/>
    </location>
</feature>
<dbReference type="RefSeq" id="WP_306881170.1">
    <property type="nucleotide sequence ID" value="NZ_JAUSRD010000005.1"/>
</dbReference>
<dbReference type="PIRSF" id="PIRSF017082">
    <property type="entry name" value="YflP"/>
    <property type="match status" value="1"/>
</dbReference>
<organism evidence="3 4">
    <name type="scientific">Variovorax boronicumulans</name>
    <dbReference type="NCBI Taxonomy" id="436515"/>
    <lineage>
        <taxon>Bacteria</taxon>
        <taxon>Pseudomonadati</taxon>
        <taxon>Pseudomonadota</taxon>
        <taxon>Betaproteobacteria</taxon>
        <taxon>Burkholderiales</taxon>
        <taxon>Comamonadaceae</taxon>
        <taxon>Variovorax</taxon>
    </lineage>
</organism>
<dbReference type="EMBL" id="JAUSRD010000005">
    <property type="protein sequence ID" value="MDP9893416.1"/>
    <property type="molecule type" value="Genomic_DNA"/>
</dbReference>
<evidence type="ECO:0000313" key="4">
    <source>
        <dbReference type="Proteomes" id="UP001242045"/>
    </source>
</evidence>
<dbReference type="AlphaFoldDB" id="A0AAW8CZX8"/>
<accession>A0AAW8CZX8</accession>
<dbReference type="Gene3D" id="3.40.190.150">
    <property type="entry name" value="Bordetella uptake gene, domain 1"/>
    <property type="match status" value="1"/>
</dbReference>
<dbReference type="PANTHER" id="PTHR42928:SF5">
    <property type="entry name" value="BLR1237 PROTEIN"/>
    <property type="match status" value="1"/>
</dbReference>
<reference evidence="3" key="1">
    <citation type="submission" date="2023-07" db="EMBL/GenBank/DDBJ databases">
        <title>Sorghum-associated microbial communities from plants grown in Nebraska, USA.</title>
        <authorList>
            <person name="Schachtman D."/>
        </authorList>
    </citation>
    <scope>NUCLEOTIDE SEQUENCE</scope>
    <source>
        <strain evidence="3">DS3754</strain>
    </source>
</reference>
<dbReference type="Gene3D" id="3.40.190.10">
    <property type="entry name" value="Periplasmic binding protein-like II"/>
    <property type="match status" value="1"/>
</dbReference>
<keyword evidence="3" id="KW-0675">Receptor</keyword>
<gene>
    <name evidence="3" type="ORF">J2W31_002531</name>
</gene>
<keyword evidence="2" id="KW-0732">Signal</keyword>
<evidence type="ECO:0000313" key="3">
    <source>
        <dbReference type="EMBL" id="MDP9893416.1"/>
    </source>
</evidence>
<feature type="signal peptide" evidence="2">
    <location>
        <begin position="1"/>
        <end position="21"/>
    </location>
</feature>
<dbReference type="CDD" id="cd07012">
    <property type="entry name" value="PBP2_Bug_TTT"/>
    <property type="match status" value="1"/>
</dbReference>
<proteinExistence type="inferred from homology"/>
<dbReference type="InterPro" id="IPR005064">
    <property type="entry name" value="BUG"/>
</dbReference>
<evidence type="ECO:0000256" key="1">
    <source>
        <dbReference type="ARBA" id="ARBA00006987"/>
    </source>
</evidence>
<name>A0AAW8CZX8_9BURK</name>
<dbReference type="Pfam" id="PF03401">
    <property type="entry name" value="TctC"/>
    <property type="match status" value="1"/>
</dbReference>
<sequence length="323" mass="34487">MKRFFSLLAATLALATTFASAQPAAYPNQPVRWIVPYSAGGGTDNLARTLAEAMQPSLGQPLIIDNRPGASTNIGVSVMMQAKPDGYTVMQAENAALLFNEHMFVKLPYKPASDFTYIGTIGRFPVALVVHPDFPAKNVAEFVRYVKANPDKVSYASPGNGSPHHMAMELFKQKAGLTITHVPYKGAAPAMTDVMGGQVPVMMLDLASGLPIIRSGKVRVLAIALPQRASALPEVPTFVEAGFSDVNAYAFHGLIGPAGMAPEAVARLNAELQKAMKAPKVVKLFADFGFEALPGTPQDFYKLSRAESDRWGKIIAAAGVKLD</sequence>
<dbReference type="Proteomes" id="UP001242045">
    <property type="component" value="Unassembled WGS sequence"/>
</dbReference>
<evidence type="ECO:0000256" key="2">
    <source>
        <dbReference type="SAM" id="SignalP"/>
    </source>
</evidence>
<dbReference type="SUPFAM" id="SSF53850">
    <property type="entry name" value="Periplasmic binding protein-like II"/>
    <property type="match status" value="1"/>
</dbReference>
<comment type="caution">
    <text evidence="3">The sequence shown here is derived from an EMBL/GenBank/DDBJ whole genome shotgun (WGS) entry which is preliminary data.</text>
</comment>